<reference evidence="1 2" key="1">
    <citation type="submission" date="2019-08" db="EMBL/GenBank/DDBJ databases">
        <authorList>
            <person name="Dhanesh K."/>
            <person name="Kumar G."/>
            <person name="Sasikala C."/>
            <person name="Venkata Ramana C."/>
        </authorList>
    </citation>
    <scope>NUCLEOTIDE SEQUENCE [LARGE SCALE GENOMIC DNA]</scope>
    <source>
        <strain evidence="1 2">JC645</strain>
    </source>
</reference>
<name>A0A5M6D9Y5_9BACT</name>
<protein>
    <recommendedName>
        <fullName evidence="3">N-acetyltransferase domain-containing protein</fullName>
    </recommendedName>
</protein>
<dbReference type="RefSeq" id="WP_150075940.1">
    <property type="nucleotide sequence ID" value="NZ_VWOX01000004.1"/>
</dbReference>
<dbReference type="EMBL" id="VWOX01000004">
    <property type="protein sequence ID" value="KAA5544334.1"/>
    <property type="molecule type" value="Genomic_DNA"/>
</dbReference>
<evidence type="ECO:0008006" key="3">
    <source>
        <dbReference type="Google" id="ProtNLM"/>
    </source>
</evidence>
<dbReference type="AlphaFoldDB" id="A0A5M6D9Y5"/>
<evidence type="ECO:0000313" key="2">
    <source>
        <dbReference type="Proteomes" id="UP000324479"/>
    </source>
</evidence>
<proteinExistence type="predicted"/>
<keyword evidence="2" id="KW-1185">Reference proteome</keyword>
<comment type="caution">
    <text evidence="1">The sequence shown here is derived from an EMBL/GenBank/DDBJ whole genome shotgun (WGS) entry which is preliminary data.</text>
</comment>
<dbReference type="Proteomes" id="UP000324479">
    <property type="component" value="Unassembled WGS sequence"/>
</dbReference>
<accession>A0A5M6D9Y5</accession>
<organism evidence="1 2">
    <name type="scientific">Roseiconus nitratireducens</name>
    <dbReference type="NCBI Taxonomy" id="2605748"/>
    <lineage>
        <taxon>Bacteria</taxon>
        <taxon>Pseudomonadati</taxon>
        <taxon>Planctomycetota</taxon>
        <taxon>Planctomycetia</taxon>
        <taxon>Pirellulales</taxon>
        <taxon>Pirellulaceae</taxon>
        <taxon>Roseiconus</taxon>
    </lineage>
</organism>
<sequence length="161" mass="18908">MRSRFVTDPRSAPDQIRRWRCGRIVLQAGKLLRIERRLFVGSVSVAQVWWQNRYGRPDDDLCWLDYHQPMGMPAFLTVDYIRSGRNAGYASLIAAGHVLEEIARLRGTQAIVAHVSTTSISDRLLTRHGWQRHLHHWAGRHWIRRFYDGYPDTQLDRYLVI</sequence>
<gene>
    <name evidence="1" type="ORF">FYK55_08265</name>
</gene>
<evidence type="ECO:0000313" key="1">
    <source>
        <dbReference type="EMBL" id="KAA5544334.1"/>
    </source>
</evidence>